<proteinExistence type="predicted"/>
<name>A0A0D0AVC7_9AGAM</name>
<dbReference type="Proteomes" id="UP000054485">
    <property type="component" value="Unassembled WGS sequence"/>
</dbReference>
<dbReference type="InParanoid" id="A0A0D0AVC7"/>
<dbReference type="HOGENOM" id="CLU_2051217_0_0_1"/>
<reference evidence="3" key="2">
    <citation type="submission" date="2015-01" db="EMBL/GenBank/DDBJ databases">
        <title>Evolutionary Origins and Diversification of the Mycorrhizal Mutualists.</title>
        <authorList>
            <consortium name="DOE Joint Genome Institute"/>
            <consortium name="Mycorrhizal Genomics Consortium"/>
            <person name="Kohler A."/>
            <person name="Kuo A."/>
            <person name="Nagy L.G."/>
            <person name="Floudas D."/>
            <person name="Copeland A."/>
            <person name="Barry K.W."/>
            <person name="Cichocki N."/>
            <person name="Veneault-Fourrey C."/>
            <person name="LaButti K."/>
            <person name="Lindquist E.A."/>
            <person name="Lipzen A."/>
            <person name="Lundell T."/>
            <person name="Morin E."/>
            <person name="Murat C."/>
            <person name="Riley R."/>
            <person name="Ohm R."/>
            <person name="Sun H."/>
            <person name="Tunlid A."/>
            <person name="Henrissat B."/>
            <person name="Grigoriev I.V."/>
            <person name="Hibbett D.S."/>
            <person name="Martin F."/>
        </authorList>
    </citation>
    <scope>NUCLEOTIDE SEQUENCE [LARGE SCALE GENOMIC DNA]</scope>
    <source>
        <strain evidence="3">UH-Slu-Lm8-n1</strain>
    </source>
</reference>
<keyword evidence="3" id="KW-1185">Reference proteome</keyword>
<sequence>MWYYFLFYALQLAFSSSSKATNSVTASSGEIRYFLYQQELLSASQGSVECPREGCSKILYSLNSNVNVFTSVHASMSTASGPPRLFMALWYGRFEPIFQVFLSCLLRDYSVAFPVVAIRA</sequence>
<evidence type="ECO:0000313" key="3">
    <source>
        <dbReference type="Proteomes" id="UP000054485"/>
    </source>
</evidence>
<dbReference type="AlphaFoldDB" id="A0A0D0AVC7"/>
<gene>
    <name evidence="2" type="ORF">CY34DRAFT_509240</name>
</gene>
<evidence type="ECO:0000256" key="1">
    <source>
        <dbReference type="SAM" id="SignalP"/>
    </source>
</evidence>
<evidence type="ECO:0000313" key="2">
    <source>
        <dbReference type="EMBL" id="KIK45631.1"/>
    </source>
</evidence>
<dbReference type="EMBL" id="KN835170">
    <property type="protein sequence ID" value="KIK45631.1"/>
    <property type="molecule type" value="Genomic_DNA"/>
</dbReference>
<reference evidence="2 3" key="1">
    <citation type="submission" date="2014-04" db="EMBL/GenBank/DDBJ databases">
        <authorList>
            <consortium name="DOE Joint Genome Institute"/>
            <person name="Kuo A."/>
            <person name="Ruytinx J."/>
            <person name="Rineau F."/>
            <person name="Colpaert J."/>
            <person name="Kohler A."/>
            <person name="Nagy L.G."/>
            <person name="Floudas D."/>
            <person name="Copeland A."/>
            <person name="Barry K.W."/>
            <person name="Cichocki N."/>
            <person name="Veneault-Fourrey C."/>
            <person name="LaButti K."/>
            <person name="Lindquist E.A."/>
            <person name="Lipzen A."/>
            <person name="Lundell T."/>
            <person name="Morin E."/>
            <person name="Murat C."/>
            <person name="Sun H."/>
            <person name="Tunlid A."/>
            <person name="Henrissat B."/>
            <person name="Grigoriev I.V."/>
            <person name="Hibbett D.S."/>
            <person name="Martin F."/>
            <person name="Nordberg H.P."/>
            <person name="Cantor M.N."/>
            <person name="Hua S.X."/>
        </authorList>
    </citation>
    <scope>NUCLEOTIDE SEQUENCE [LARGE SCALE GENOMIC DNA]</scope>
    <source>
        <strain evidence="2 3">UH-Slu-Lm8-n1</strain>
    </source>
</reference>
<protein>
    <recommendedName>
        <fullName evidence="4">Secreted protein</fullName>
    </recommendedName>
</protein>
<accession>A0A0D0AVC7</accession>
<feature type="signal peptide" evidence="1">
    <location>
        <begin position="1"/>
        <end position="20"/>
    </location>
</feature>
<organism evidence="2 3">
    <name type="scientific">Suillus luteus UH-Slu-Lm8-n1</name>
    <dbReference type="NCBI Taxonomy" id="930992"/>
    <lineage>
        <taxon>Eukaryota</taxon>
        <taxon>Fungi</taxon>
        <taxon>Dikarya</taxon>
        <taxon>Basidiomycota</taxon>
        <taxon>Agaricomycotina</taxon>
        <taxon>Agaricomycetes</taxon>
        <taxon>Agaricomycetidae</taxon>
        <taxon>Boletales</taxon>
        <taxon>Suillineae</taxon>
        <taxon>Suillaceae</taxon>
        <taxon>Suillus</taxon>
    </lineage>
</organism>
<evidence type="ECO:0008006" key="4">
    <source>
        <dbReference type="Google" id="ProtNLM"/>
    </source>
</evidence>
<feature type="chain" id="PRO_5002218888" description="Secreted protein" evidence="1">
    <location>
        <begin position="21"/>
        <end position="120"/>
    </location>
</feature>
<keyword evidence="1" id="KW-0732">Signal</keyword>